<reference evidence="3" key="1">
    <citation type="submission" date="2021-01" db="EMBL/GenBank/DDBJ databases">
        <authorList>
            <person name="Corre E."/>
            <person name="Pelletier E."/>
            <person name="Niang G."/>
            <person name="Scheremetjew M."/>
            <person name="Finn R."/>
            <person name="Kale V."/>
            <person name="Holt S."/>
            <person name="Cochrane G."/>
            <person name="Meng A."/>
            <person name="Brown T."/>
            <person name="Cohen L."/>
        </authorList>
    </citation>
    <scope>NUCLEOTIDE SEQUENCE</scope>
    <source>
        <strain evidence="3">WS</strain>
    </source>
</reference>
<organism evidence="3">
    <name type="scientific">Percolomonas cosmopolitus</name>
    <dbReference type="NCBI Taxonomy" id="63605"/>
    <lineage>
        <taxon>Eukaryota</taxon>
        <taxon>Discoba</taxon>
        <taxon>Heterolobosea</taxon>
        <taxon>Tetramitia</taxon>
        <taxon>Eutetramitia</taxon>
        <taxon>Percolomonadidae</taxon>
        <taxon>Percolomonas</taxon>
    </lineage>
</organism>
<feature type="compositionally biased region" description="Basic and acidic residues" evidence="2">
    <location>
        <begin position="973"/>
        <end position="995"/>
    </location>
</feature>
<feature type="coiled-coil region" evidence="1">
    <location>
        <begin position="1821"/>
        <end position="1848"/>
    </location>
</feature>
<keyword evidence="1" id="KW-0175">Coiled coil</keyword>
<evidence type="ECO:0000256" key="2">
    <source>
        <dbReference type="SAM" id="MobiDB-lite"/>
    </source>
</evidence>
<proteinExistence type="predicted"/>
<feature type="coiled-coil region" evidence="1">
    <location>
        <begin position="292"/>
        <end position="366"/>
    </location>
</feature>
<sequence>MPTKIQVDFLSLSTTSSSSFPHKYSLKCKSFQTHFYSFDSSTVTFKPNESYVFRINPQKRTKSPSMTKLFHFHLLQLSPNGEVSDVAKQSVNEKDLLRMAERGGTMKLFLKARVLYLEMHLSMGATDDDLDFAISSPPLVRQREKPEHEDTGQAMRGTEVKHHDTSHQQVEQKLALVKEKLTPSPQSNQMQYLLSLAQQEKQKVVQEMGSLSTQNEILKKQELRMLRAWNPQSTINGADERNPLPISSNGISSEAAKKQVLEGIQFFHDARSRMEEVIQTYTQKEKQHVSNIETLTQNNEKHQRTIKEMKLLLQRQAEEYEALIFELKEKKSNDPSPKGKQLTEEKAALEDEVEQLYAQNAQLRENQSTAMSKLSQLQDLATQLHEESSSSGKYKQQWEEVQKQLDKKDKTISQLRKETDILRSSSDQVDECSRLISQLQQEKKESQSRIDNLKAQLEDLQAEYSILTSERDSAMKEKDYLDKMLNTIRNQHREEIEHLHEKIAVLRSTQEAKYSELLNDQNMQLKEENLKMKDRQVDLQLQLDILKTARTRLEESLSAYKSRCVSAESMSNAVTSEKEQWRKQLLERQEEIALLREELSTTEEHSAMISESYEKIIQKNDDLLKEKDRWHEEKDELLQKQKQRAEHLESLQSELKHFQSLEKETRKKLSMAKSRLLALQHEKATLTNTISDLKLKIQSMTQEADVRVKTLNEKEQEIRTLQVKLQLVETVSDSDHNQMELKLKKITESYHILQKEHEHSKKLIIEELEYIQGEYLACETRVEELRSENDILKKKWANSECGGESAISLEAQLMEIQTNYRKLRTEMENRYNMEKSDFEKQLHKLQSELSQKVQQFEDLTNLVQDKEKQLKEMKDVISSYSNTIMKKNEALCEMKLRSTAHQDSKELAESQLHSLQGRMNGMADENEALNDQLIELEHERDQLKSNLNDVQQSIELEQRRNDELSSQISSWTVEHETSRKQMEEEREASQSELSRRTEEFRQRILTMENQVLQLQEALKQRKAKSIEMDTEMIKVQKKYDETLDEIRESEHEKQRKISQLNEELYRLQEQQQAKSESAIEERHCLEKQLDEAQQRCKELEVQRAQLQDDLSTSQRQLKELRHKSLEGDLSMSSITKLLEQKDSQIDALKIKLEVAHQNLEDEQLSRERETSLHKKTTSALQSQTDELKLSVERLETKLQEEVERARKAGDSVALTSTELSTTKKVITMLETTSGSKEKMWRDKTEHLQASLTRTEAEVERWKEKVRQLTSDTELEKHNGLELTEEMNRLKSENLRLNQHLDSLKRISSREKDISFNAVQTLRETNLSLQKQIRELQAQLQSREGEEALNTLEKERLREALKEAEIQFSIVTEKLNKQNASLLKEYQRKSKSSIPIERYQQLKEENLHLSNELSYHLQQQHDEEGGEVNDDLLNCDNDDADEAIASTTSNPVEGDDLELLSNHESEIDLEHSFTTKNFEKQVLDAPTMDDTEFDTEHSEIYASPKEAPIVESFKDSPTHSQSGRRRLQTHLRVEVHESSSTEQDSDDDGSMPPDSLYGHRLLKNSPQHLSHSSERGHSTSGRNQQLERLYRDLSDQREDLVQFCEQLKTNLEDVRFEEKEALKSLTRINSNVENLNKEYRQLHDELDSTKHERAEIEQSFETIKDEEAQHKQQLGEIREEIKSRKRRANDMDIERINRLKTSLQKAQELESQKNSVIERLNNIIATTSHDLKEVEQVRIDSLVEVSTVQHKLRELENRKEHIQEEMRSCIKTSKALRRHFSQLKHTLLKMSNRDQESLIHIREGVAQFEESIRDQLSFIAEMNALNEQKNQIDEMLKRLKRNVKEVEKNVGEGD</sequence>
<feature type="coiled-coil region" evidence="1">
    <location>
        <begin position="1244"/>
        <end position="1373"/>
    </location>
</feature>
<accession>A0A7S1KTQ5</accession>
<gene>
    <name evidence="3" type="ORF">PCOS0759_LOCUS8460</name>
</gene>
<dbReference type="EMBL" id="HBGD01010306">
    <property type="protein sequence ID" value="CAD9085206.1"/>
    <property type="molecule type" value="Transcribed_RNA"/>
</dbReference>
<feature type="coiled-coil region" evidence="1">
    <location>
        <begin position="1617"/>
        <end position="1771"/>
    </location>
</feature>
<protein>
    <recommendedName>
        <fullName evidence="4">C2 NT-type domain-containing protein</fullName>
    </recommendedName>
</protein>
<feature type="region of interest" description="Disordered" evidence="2">
    <location>
        <begin position="1491"/>
        <end position="1560"/>
    </location>
</feature>
<evidence type="ECO:0000256" key="1">
    <source>
        <dbReference type="SAM" id="Coils"/>
    </source>
</evidence>
<feature type="region of interest" description="Disordered" evidence="2">
    <location>
        <begin position="1162"/>
        <end position="1184"/>
    </location>
</feature>
<evidence type="ECO:0000313" key="3">
    <source>
        <dbReference type="EMBL" id="CAD9085206.1"/>
    </source>
</evidence>
<feature type="compositionally biased region" description="Basic and acidic residues" evidence="2">
    <location>
        <begin position="1163"/>
        <end position="1172"/>
    </location>
</feature>
<feature type="region of interest" description="Disordered" evidence="2">
    <location>
        <begin position="143"/>
        <end position="165"/>
    </location>
</feature>
<name>A0A7S1KTQ5_9EUKA</name>
<feature type="region of interest" description="Disordered" evidence="2">
    <location>
        <begin position="1416"/>
        <end position="1437"/>
    </location>
</feature>
<evidence type="ECO:0008006" key="4">
    <source>
        <dbReference type="Google" id="ProtNLM"/>
    </source>
</evidence>
<feature type="region of interest" description="Disordered" evidence="2">
    <location>
        <begin position="958"/>
        <end position="995"/>
    </location>
</feature>